<dbReference type="OrthoDB" id="3496370at2759"/>
<dbReference type="Pfam" id="PF06985">
    <property type="entry name" value="HET"/>
    <property type="match status" value="1"/>
</dbReference>
<dbReference type="Pfam" id="PF26640">
    <property type="entry name" value="DUF8212"/>
    <property type="match status" value="1"/>
</dbReference>
<dbReference type="STRING" id="1095630.A0A2J6STF3"/>
<evidence type="ECO:0000313" key="3">
    <source>
        <dbReference type="EMBL" id="PMD53983.1"/>
    </source>
</evidence>
<feature type="domain" description="DUF8212" evidence="2">
    <location>
        <begin position="216"/>
        <end position="243"/>
    </location>
</feature>
<gene>
    <name evidence="3" type="ORF">K444DRAFT_618443</name>
</gene>
<dbReference type="AlphaFoldDB" id="A0A2J6STF3"/>
<feature type="domain" description="Heterokaryon incompatibility" evidence="1">
    <location>
        <begin position="22"/>
        <end position="108"/>
    </location>
</feature>
<dbReference type="InterPro" id="IPR058525">
    <property type="entry name" value="DUF8212"/>
</dbReference>
<organism evidence="3 4">
    <name type="scientific">Hyaloscypha bicolor E</name>
    <dbReference type="NCBI Taxonomy" id="1095630"/>
    <lineage>
        <taxon>Eukaryota</taxon>
        <taxon>Fungi</taxon>
        <taxon>Dikarya</taxon>
        <taxon>Ascomycota</taxon>
        <taxon>Pezizomycotina</taxon>
        <taxon>Leotiomycetes</taxon>
        <taxon>Helotiales</taxon>
        <taxon>Hyaloscyphaceae</taxon>
        <taxon>Hyaloscypha</taxon>
        <taxon>Hyaloscypha bicolor</taxon>
    </lineage>
</organism>
<evidence type="ECO:0000259" key="1">
    <source>
        <dbReference type="Pfam" id="PF06985"/>
    </source>
</evidence>
<proteinExistence type="predicted"/>
<reference evidence="3 4" key="1">
    <citation type="submission" date="2016-04" db="EMBL/GenBank/DDBJ databases">
        <title>A degradative enzymes factory behind the ericoid mycorrhizal symbiosis.</title>
        <authorList>
            <consortium name="DOE Joint Genome Institute"/>
            <person name="Martino E."/>
            <person name="Morin E."/>
            <person name="Grelet G."/>
            <person name="Kuo A."/>
            <person name="Kohler A."/>
            <person name="Daghino S."/>
            <person name="Barry K."/>
            <person name="Choi C."/>
            <person name="Cichocki N."/>
            <person name="Clum A."/>
            <person name="Copeland A."/>
            <person name="Hainaut M."/>
            <person name="Haridas S."/>
            <person name="Labutti K."/>
            <person name="Lindquist E."/>
            <person name="Lipzen A."/>
            <person name="Khouja H.-R."/>
            <person name="Murat C."/>
            <person name="Ohm R."/>
            <person name="Olson A."/>
            <person name="Spatafora J."/>
            <person name="Veneault-Fourrey C."/>
            <person name="Henrissat B."/>
            <person name="Grigoriev I."/>
            <person name="Martin F."/>
            <person name="Perotto S."/>
        </authorList>
    </citation>
    <scope>NUCLEOTIDE SEQUENCE [LARGE SCALE GENOMIC DNA]</scope>
    <source>
        <strain evidence="3 4">E</strain>
    </source>
</reference>
<sequence length="554" mass="62768">MWLLDCKTLKLKLYYGKKIPPYAILSHAWGENEVSFQQINGSREQIHSYAGFTKIQKCCAQAATDGFGHVWIDTCCIDKTNSAELSEAINSMFNWYRDATECYIYLADVTGVHDMDKSRWFTRGWTLQELIAPESAIFFNKEWSDFGTKSSLVENISSITNIPVPVLLHQTGPQYSVAQVMSWAAKRQTTRVEDLGYCLLGIFGVNMPMIYGEGEKAFLRLQHEIIKGSTDQSLFAWTESYTDGRCLSLRFSGAFAESPVDFVGCGTIVRTTGQECEFFLTNRGLRIQMVVTPSVPHRDEFFTGYLNCSALADGHRLGIVLRRVSNDQYIRIISRSIERPSLPLGGGSDAGKMTTIYIAEPKAFIGISSLTDNTRVRGVTFSPSYKQCRDYGFMRVDIAEYPPFLQRENEEQNRYSEMDRWAPGASAFKFQHEGNPNLRFIVAFGLTRDYHVWSDIELQIGGNEDLQEVVRSYCDNELRHVNERYKRRFCASDNVRDRITVLLTKEPTRMFVNVALKKVLLSGRVRYKVNITITGVTGASISKDGMESGIISTC</sequence>
<evidence type="ECO:0000259" key="2">
    <source>
        <dbReference type="Pfam" id="PF26640"/>
    </source>
</evidence>
<protein>
    <submittedName>
        <fullName evidence="3">HET-domain-containing protein</fullName>
    </submittedName>
</protein>
<evidence type="ECO:0000313" key="4">
    <source>
        <dbReference type="Proteomes" id="UP000235371"/>
    </source>
</evidence>
<dbReference type="Proteomes" id="UP000235371">
    <property type="component" value="Unassembled WGS sequence"/>
</dbReference>
<dbReference type="PANTHER" id="PTHR10622:SF10">
    <property type="entry name" value="HET DOMAIN-CONTAINING PROTEIN"/>
    <property type="match status" value="1"/>
</dbReference>
<dbReference type="RefSeq" id="XP_024730887.1">
    <property type="nucleotide sequence ID" value="XM_024881324.1"/>
</dbReference>
<dbReference type="InterPro" id="IPR010730">
    <property type="entry name" value="HET"/>
</dbReference>
<keyword evidence="4" id="KW-1185">Reference proteome</keyword>
<dbReference type="GeneID" id="36589401"/>
<name>A0A2J6STF3_9HELO</name>
<dbReference type="PANTHER" id="PTHR10622">
    <property type="entry name" value="HET DOMAIN-CONTAINING PROTEIN"/>
    <property type="match status" value="1"/>
</dbReference>
<dbReference type="InParanoid" id="A0A2J6STF3"/>
<accession>A0A2J6STF3</accession>
<dbReference type="EMBL" id="KZ613866">
    <property type="protein sequence ID" value="PMD53983.1"/>
    <property type="molecule type" value="Genomic_DNA"/>
</dbReference>